<evidence type="ECO:0000313" key="2">
    <source>
        <dbReference type="Proteomes" id="UP001164539"/>
    </source>
</evidence>
<evidence type="ECO:0000313" key="1">
    <source>
        <dbReference type="EMBL" id="KAJ4716120.1"/>
    </source>
</evidence>
<name>A0ACC1XXW7_MELAZ</name>
<sequence>MKSKAKKQSKLMQIMLAPIRILIIARDSYVKSTTDCVVGVNGAIVCPAPQISHVPKNFGVNNSDKVNDEKLRELLRQVSSKRSIGGVAKLNLQLGSVGNNGVGRSYSVGIGKIGRIDEEKPCYFEEDLLYPRSRSH</sequence>
<organism evidence="1 2">
    <name type="scientific">Melia azedarach</name>
    <name type="common">Chinaberry tree</name>
    <dbReference type="NCBI Taxonomy" id="155640"/>
    <lineage>
        <taxon>Eukaryota</taxon>
        <taxon>Viridiplantae</taxon>
        <taxon>Streptophyta</taxon>
        <taxon>Embryophyta</taxon>
        <taxon>Tracheophyta</taxon>
        <taxon>Spermatophyta</taxon>
        <taxon>Magnoliopsida</taxon>
        <taxon>eudicotyledons</taxon>
        <taxon>Gunneridae</taxon>
        <taxon>Pentapetalae</taxon>
        <taxon>rosids</taxon>
        <taxon>malvids</taxon>
        <taxon>Sapindales</taxon>
        <taxon>Meliaceae</taxon>
        <taxon>Melia</taxon>
    </lineage>
</organism>
<reference evidence="1 2" key="1">
    <citation type="journal article" date="2023" name="Science">
        <title>Complex scaffold remodeling in plant triterpene biosynthesis.</title>
        <authorList>
            <person name="De La Pena R."/>
            <person name="Hodgson H."/>
            <person name="Liu J.C."/>
            <person name="Stephenson M.J."/>
            <person name="Martin A.C."/>
            <person name="Owen C."/>
            <person name="Harkess A."/>
            <person name="Leebens-Mack J."/>
            <person name="Jimenez L.E."/>
            <person name="Osbourn A."/>
            <person name="Sattely E.S."/>
        </authorList>
    </citation>
    <scope>NUCLEOTIDE SEQUENCE [LARGE SCALE GENOMIC DNA]</scope>
    <source>
        <strain evidence="2">cv. JPN11</strain>
        <tissue evidence="1">Leaf</tissue>
    </source>
</reference>
<keyword evidence="2" id="KW-1185">Reference proteome</keyword>
<comment type="caution">
    <text evidence="1">The sequence shown here is derived from an EMBL/GenBank/DDBJ whole genome shotgun (WGS) entry which is preliminary data.</text>
</comment>
<protein>
    <submittedName>
        <fullName evidence="1">3-isopropylmalate dehydratase large subunit like</fullName>
    </submittedName>
</protein>
<accession>A0ACC1XXW7</accession>
<gene>
    <name evidence="1" type="ORF">OWV82_011182</name>
</gene>
<dbReference type="Proteomes" id="UP001164539">
    <property type="component" value="Chromosome 6"/>
</dbReference>
<proteinExistence type="predicted"/>
<dbReference type="EMBL" id="CM051399">
    <property type="protein sequence ID" value="KAJ4716120.1"/>
    <property type="molecule type" value="Genomic_DNA"/>
</dbReference>